<comment type="caution">
    <text evidence="3">The sequence shown here is derived from an EMBL/GenBank/DDBJ whole genome shotgun (WGS) entry which is preliminary data.</text>
</comment>
<dbReference type="GO" id="GO:0006888">
    <property type="term" value="P:endoplasmic reticulum to Golgi vesicle-mediated transport"/>
    <property type="evidence" value="ECO:0007669"/>
    <property type="project" value="TreeGrafter"/>
</dbReference>
<dbReference type="InterPro" id="IPR050844">
    <property type="entry name" value="Coatomer_complex_subunit"/>
</dbReference>
<dbReference type="PANTHER" id="PTHR19876">
    <property type="entry name" value="COATOMER"/>
    <property type="match status" value="1"/>
</dbReference>
<evidence type="ECO:0000313" key="4">
    <source>
        <dbReference type="Proteomes" id="UP000683925"/>
    </source>
</evidence>
<evidence type="ECO:0000256" key="2">
    <source>
        <dbReference type="ARBA" id="ARBA00022737"/>
    </source>
</evidence>
<dbReference type="EMBL" id="CAJJDP010000022">
    <property type="protein sequence ID" value="CAD8149475.1"/>
    <property type="molecule type" value="Genomic_DNA"/>
</dbReference>
<keyword evidence="2" id="KW-0677">Repeat</keyword>
<gene>
    <name evidence="3" type="ORF">POCTA_138.1.T0220249</name>
</gene>
<organism evidence="3 4">
    <name type="scientific">Paramecium octaurelia</name>
    <dbReference type="NCBI Taxonomy" id="43137"/>
    <lineage>
        <taxon>Eukaryota</taxon>
        <taxon>Sar</taxon>
        <taxon>Alveolata</taxon>
        <taxon>Ciliophora</taxon>
        <taxon>Intramacronucleata</taxon>
        <taxon>Oligohymenophorea</taxon>
        <taxon>Peniculida</taxon>
        <taxon>Parameciidae</taxon>
        <taxon>Paramecium</taxon>
    </lineage>
</organism>
<dbReference type="OMA" id="NQVAITI"/>
<sequence length="956" mass="111457">MYLIPNFQFLFDIKSNIRIRFVEVHLVQPFLLLYTTNQILQIWDYEKKTCLRAINVSLIEPDRVQEVKQLKFHDNQIIYRLFNDQSLYLQNSIMILTSDKLYSYKYCSDYSDLITNGPIGVSNKCLEFIDSQYIAVGGEGVKIIDLKQNLIVKTMKGYHQKGINQMLSYKQNQFDRPRLVASSLDGTMACWNADTANEQPTFKFLMSKKGKQLMTANNGQEILSIAYDPYDFQIVTVTENYITLWSSLNGMEINRFKPPIPIKELVHISHSNFPSQTYIGHTRSSEIYALYLIGKQQKKFDYVILLDLKNVSDVDKQIKINTITTNRLKSNLLCVATTHGLFLLQASELLQKYCFHHTFVCSLTLNQSKTFVDDTGLLKKLTNISQEQLKQYELLNKQTDQSNLMYLSTTGKNVICTLIEFTQELTNKKEEWTVMSRQHKIFSFQTSYAWDDSKILISLSGRYFVIHNNNGQYVVLSINNKNLNYDMMESDLKLTLHFLSELEQLSTGIGNSIAWHQYKEELIVSVPLNERNQNVTIEEKIESQTSGFFNQKTFSRNIYNYSSNIVNFVIQIYGFDHTKKQSMFLKATINNLPQPERVFGVQSYYFIVTNSECNIEDQKLKAEIKQLKLKNGQFYQFQNNQLVPFGNQFISPLNVTSNINETFLLFQYEKTFSLLMKQNGQFIPILTEFEQLTDSYFWEDLLFYVTQTQIKMVIVVNQVAITITLAQIDPPQNQLQSCEFLKANQLDGQYPEIQVRPNGQLKILMIHDSKLIVINQAQEISFIHLKHALLEFCINLQVDDFSKCVDNASKLDQKMQKLIAQMFIAKNAIDQVQYLNMDLHERLTLELDHNLNETQLTLDLIDQVMLTVADNKEKYIKDLAIKLSQQKREEELDLVIQYGLQNQLFPLYDIIPLLSETQREYYLDSQGIFQNFQSLKEISKDKEDLMLYNLYNIFQL</sequence>
<protein>
    <submittedName>
        <fullName evidence="3">Uncharacterized protein</fullName>
    </submittedName>
</protein>
<dbReference type="OrthoDB" id="284659at2759"/>
<accession>A0A8S1T894</accession>
<dbReference type="AlphaFoldDB" id="A0A8S1T894"/>
<evidence type="ECO:0000256" key="1">
    <source>
        <dbReference type="ARBA" id="ARBA00022574"/>
    </source>
</evidence>
<reference evidence="3" key="1">
    <citation type="submission" date="2021-01" db="EMBL/GenBank/DDBJ databases">
        <authorList>
            <consortium name="Genoscope - CEA"/>
            <person name="William W."/>
        </authorList>
    </citation>
    <scope>NUCLEOTIDE SEQUENCE</scope>
</reference>
<evidence type="ECO:0000313" key="3">
    <source>
        <dbReference type="EMBL" id="CAD8149475.1"/>
    </source>
</evidence>
<dbReference type="Proteomes" id="UP000683925">
    <property type="component" value="Unassembled WGS sequence"/>
</dbReference>
<dbReference type="GO" id="GO:0006890">
    <property type="term" value="P:retrograde vesicle-mediated transport, Golgi to endoplasmic reticulum"/>
    <property type="evidence" value="ECO:0007669"/>
    <property type="project" value="TreeGrafter"/>
</dbReference>
<name>A0A8S1T894_PAROT</name>
<proteinExistence type="predicted"/>
<dbReference type="GO" id="GO:0006891">
    <property type="term" value="P:intra-Golgi vesicle-mediated transport"/>
    <property type="evidence" value="ECO:0007669"/>
    <property type="project" value="TreeGrafter"/>
</dbReference>
<dbReference type="GO" id="GO:0030126">
    <property type="term" value="C:COPI vesicle coat"/>
    <property type="evidence" value="ECO:0007669"/>
    <property type="project" value="TreeGrafter"/>
</dbReference>
<keyword evidence="1" id="KW-0853">WD repeat</keyword>
<dbReference type="PANTHER" id="PTHR19876:SF1">
    <property type="entry name" value="COATOMER SUBUNIT ALPHA"/>
    <property type="match status" value="1"/>
</dbReference>
<keyword evidence="4" id="KW-1185">Reference proteome</keyword>
<dbReference type="GO" id="GO:0006886">
    <property type="term" value="P:intracellular protein transport"/>
    <property type="evidence" value="ECO:0007669"/>
    <property type="project" value="TreeGrafter"/>
</dbReference>